<gene>
    <name evidence="4" type="ordered locus">Rcas_2110</name>
</gene>
<dbReference type="PROSITE" id="PS51318">
    <property type="entry name" value="TAT"/>
    <property type="match status" value="1"/>
</dbReference>
<evidence type="ECO:0000259" key="3">
    <source>
        <dbReference type="Pfam" id="PF00496"/>
    </source>
</evidence>
<protein>
    <submittedName>
        <fullName evidence="4">Extracellular solute-binding protein family 5</fullName>
    </submittedName>
</protein>
<dbReference type="InterPro" id="IPR000914">
    <property type="entry name" value="SBP_5_dom"/>
</dbReference>
<dbReference type="STRING" id="383372.Rcas_2110"/>
<evidence type="ECO:0000256" key="1">
    <source>
        <dbReference type="SAM" id="MobiDB-lite"/>
    </source>
</evidence>
<dbReference type="NCBIfam" id="TIGR01409">
    <property type="entry name" value="TAT_signal_seq"/>
    <property type="match status" value="1"/>
</dbReference>
<dbReference type="Gene3D" id="3.10.105.10">
    <property type="entry name" value="Dipeptide-binding Protein, Domain 3"/>
    <property type="match status" value="1"/>
</dbReference>
<accession>A7NL25</accession>
<dbReference type="CDD" id="cd08500">
    <property type="entry name" value="PBP2_NikA_DppA_OppA_like_4"/>
    <property type="match status" value="1"/>
</dbReference>
<dbReference type="RefSeq" id="WP_012120619.1">
    <property type="nucleotide sequence ID" value="NC_009767.1"/>
</dbReference>
<dbReference type="InterPro" id="IPR019546">
    <property type="entry name" value="TAT_signal_bac_arc"/>
</dbReference>
<feature type="chain" id="PRO_5002711017" evidence="2">
    <location>
        <begin position="29"/>
        <end position="735"/>
    </location>
</feature>
<dbReference type="PANTHER" id="PTHR30290:SF62">
    <property type="entry name" value="OLIGOPEPTIDE ABC TRANSPORTER, PERIPLASMIC OLIGOPEPTIDE-BINDING PROTEIN"/>
    <property type="match status" value="1"/>
</dbReference>
<evidence type="ECO:0000313" key="5">
    <source>
        <dbReference type="Proteomes" id="UP000000263"/>
    </source>
</evidence>
<dbReference type="GO" id="GO:1904680">
    <property type="term" value="F:peptide transmembrane transporter activity"/>
    <property type="evidence" value="ECO:0007669"/>
    <property type="project" value="TreeGrafter"/>
</dbReference>
<evidence type="ECO:0000313" key="4">
    <source>
        <dbReference type="EMBL" id="ABU58195.1"/>
    </source>
</evidence>
<dbReference type="AlphaFoldDB" id="A7NL25"/>
<feature type="domain" description="Solute-binding protein family 5" evidence="3">
    <location>
        <begin position="153"/>
        <end position="581"/>
    </location>
</feature>
<dbReference type="Pfam" id="PF00496">
    <property type="entry name" value="SBP_bac_5"/>
    <property type="match status" value="1"/>
</dbReference>
<dbReference type="EMBL" id="CP000804">
    <property type="protein sequence ID" value="ABU58195.1"/>
    <property type="molecule type" value="Genomic_DNA"/>
</dbReference>
<dbReference type="SUPFAM" id="SSF53850">
    <property type="entry name" value="Periplasmic binding protein-like II"/>
    <property type="match status" value="1"/>
</dbReference>
<dbReference type="PANTHER" id="PTHR30290">
    <property type="entry name" value="PERIPLASMIC BINDING COMPONENT OF ABC TRANSPORTER"/>
    <property type="match status" value="1"/>
</dbReference>
<proteinExistence type="predicted"/>
<dbReference type="eggNOG" id="COG0747">
    <property type="taxonomic scope" value="Bacteria"/>
</dbReference>
<organism evidence="4 5">
    <name type="scientific">Roseiflexus castenholzii (strain DSM 13941 / HLO8)</name>
    <dbReference type="NCBI Taxonomy" id="383372"/>
    <lineage>
        <taxon>Bacteria</taxon>
        <taxon>Bacillati</taxon>
        <taxon>Chloroflexota</taxon>
        <taxon>Chloroflexia</taxon>
        <taxon>Chloroflexales</taxon>
        <taxon>Roseiflexineae</taxon>
        <taxon>Roseiflexaceae</taxon>
        <taxon>Roseiflexus</taxon>
    </lineage>
</organism>
<dbReference type="Gene3D" id="3.40.190.10">
    <property type="entry name" value="Periplasmic binding protein-like II"/>
    <property type="match status" value="1"/>
</dbReference>
<name>A7NL25_ROSCS</name>
<dbReference type="KEGG" id="rca:Rcas_2110"/>
<dbReference type="GO" id="GO:0015833">
    <property type="term" value="P:peptide transport"/>
    <property type="evidence" value="ECO:0007669"/>
    <property type="project" value="TreeGrafter"/>
</dbReference>
<dbReference type="HOGENOM" id="CLU_017028_8_2_0"/>
<keyword evidence="5" id="KW-1185">Reference proteome</keyword>
<sequence>MPVSKSRILSRRRFLTLSAMTAASAAIAACGGGQPAQAPTTAPAPTAAPTTAQAPTVAIPPTTPPQATAVPQTVSKYKEAPELAKLVAEGKLPPVDERLPKNPYVVPHKWLTVGKYGGTINFTNSWGPDGMATIVQESQYGHSILRWLDDGLKIGPGLAESWEANADASEWTFKFREGLKWSDGHPWTVDDILYWWEYMVGGNGKEKEFPEGLKPIEPPPDEGRSGTGTLATLIKVDDYTLTMKFDAPAPLTADRLAMWVNAGIGPRWMAPRHHMEQFNPVLNPDKYKDWDEHTKRIRFVTNPDCPTMTGWKCESFEEGVRGVYTRNPYYWCVDAEGNQLPYIDRIISTTFQNSEVEKLNVIQGKSDFTHHWVLSLDDVPNLRQNADAGGYEVRFWESGSGSGTSFFFSYDYNDPKWRELIRNPKFRQALSLAFNRAELQKTQYFGTGELTTGTFSPKAIEYNIDEKGNPDRANARYREWRDSYVAFDQERAKALLDEIGVKVGADGFRTFPDGSPLDIQVIVASNTSKNTIAQNEQMIRDWGQIGIKATLTPVPPQGRRDDWFAGKLMSNADWGIGDGPNHLVYPQWLVPIEPERWAPLHGQGYQLRGTASEKEELDKDPWQRAPARIVPSDKDFDPVIAKLHEIYDKTKVEPEFLKRTQMVWEMMKIHVENGPFVQGSVANFDRVFIVKKGLMNVPKKEDLALGGFTDPWIHPTPAVYDPEAWYWDDPSKHTS</sequence>
<dbReference type="InterPro" id="IPR006311">
    <property type="entry name" value="TAT_signal"/>
</dbReference>
<evidence type="ECO:0000256" key="2">
    <source>
        <dbReference type="SAM" id="SignalP"/>
    </source>
</evidence>
<dbReference type="Proteomes" id="UP000000263">
    <property type="component" value="Chromosome"/>
</dbReference>
<dbReference type="PROSITE" id="PS51257">
    <property type="entry name" value="PROKAR_LIPOPROTEIN"/>
    <property type="match status" value="1"/>
</dbReference>
<reference evidence="4 5" key="1">
    <citation type="submission" date="2007-08" db="EMBL/GenBank/DDBJ databases">
        <title>Complete sequence of Roseiflexus castenholzii DSM 13941.</title>
        <authorList>
            <consortium name="US DOE Joint Genome Institute"/>
            <person name="Copeland A."/>
            <person name="Lucas S."/>
            <person name="Lapidus A."/>
            <person name="Barry K."/>
            <person name="Glavina del Rio T."/>
            <person name="Dalin E."/>
            <person name="Tice H."/>
            <person name="Pitluck S."/>
            <person name="Thompson L.S."/>
            <person name="Brettin T."/>
            <person name="Bruce D."/>
            <person name="Detter J.C."/>
            <person name="Han C."/>
            <person name="Tapia R."/>
            <person name="Schmutz J."/>
            <person name="Larimer F."/>
            <person name="Land M."/>
            <person name="Hauser L."/>
            <person name="Kyrpides N."/>
            <person name="Mikhailova N."/>
            <person name="Bryant D.A."/>
            <person name="Hanada S."/>
            <person name="Tsukatani Y."/>
            <person name="Richardson P."/>
        </authorList>
    </citation>
    <scope>NUCLEOTIDE SEQUENCE [LARGE SCALE GENOMIC DNA]</scope>
    <source>
        <strain evidence="5">DSM 13941 / HLO8</strain>
    </source>
</reference>
<feature type="signal peptide" evidence="2">
    <location>
        <begin position="1"/>
        <end position="28"/>
    </location>
</feature>
<feature type="region of interest" description="Disordered" evidence="1">
    <location>
        <begin position="31"/>
        <end position="69"/>
    </location>
</feature>
<keyword evidence="2" id="KW-0732">Signal</keyword>
<dbReference type="InterPro" id="IPR039424">
    <property type="entry name" value="SBP_5"/>
</dbReference>